<dbReference type="PANTHER" id="PTHR35596:SF1">
    <property type="entry name" value="MICROBIAL-TYPE PARG CATALYTIC DOMAIN-CONTAINING PROTEIN"/>
    <property type="match status" value="1"/>
</dbReference>
<dbReference type="EMBL" id="CP032382">
    <property type="protein sequence ID" value="AYB30000.1"/>
    <property type="molecule type" value="Genomic_DNA"/>
</dbReference>
<dbReference type="RefSeq" id="WP_119753307.1">
    <property type="nucleotide sequence ID" value="NZ_CP032382.1"/>
</dbReference>
<dbReference type="Pfam" id="PF10021">
    <property type="entry name" value="PARG_cat_microb"/>
    <property type="match status" value="1"/>
</dbReference>
<keyword evidence="3" id="KW-1185">Reference proteome</keyword>
<protein>
    <submittedName>
        <fullName evidence="2">TIGR02452 family protein</fullName>
    </submittedName>
</protein>
<evidence type="ECO:0000313" key="3">
    <source>
        <dbReference type="Proteomes" id="UP000266183"/>
    </source>
</evidence>
<name>A0A385SKR8_9BACT</name>
<dbReference type="SUPFAM" id="SSF52949">
    <property type="entry name" value="Macro domain-like"/>
    <property type="match status" value="1"/>
</dbReference>
<dbReference type="InterPro" id="IPR043472">
    <property type="entry name" value="Macro_dom-like"/>
</dbReference>
<evidence type="ECO:0000313" key="2">
    <source>
        <dbReference type="EMBL" id="AYB30000.1"/>
    </source>
</evidence>
<dbReference type="KEGG" id="chk:D4L85_05140"/>
<reference evidence="3" key="1">
    <citation type="submission" date="2018-09" db="EMBL/GenBank/DDBJ databases">
        <title>Chryseolinea sp. KIS68-18 isolated from soil.</title>
        <authorList>
            <person name="Weon H.-Y."/>
            <person name="Kwon S.-W."/>
            <person name="Lee S.A."/>
        </authorList>
    </citation>
    <scope>NUCLEOTIDE SEQUENCE [LARGE SCALE GENOMIC DNA]</scope>
    <source>
        <strain evidence="3">KIS68-18</strain>
    </source>
</reference>
<dbReference type="PANTHER" id="PTHR35596">
    <property type="entry name" value="DUF2263 DOMAIN-CONTAINING PROTEIN"/>
    <property type="match status" value="1"/>
</dbReference>
<proteinExistence type="predicted"/>
<feature type="domain" description="Microbial-type PARG catalytic" evidence="1">
    <location>
        <begin position="9"/>
        <end position="159"/>
    </location>
</feature>
<gene>
    <name evidence="2" type="ORF">D4L85_05140</name>
</gene>
<dbReference type="Proteomes" id="UP000266183">
    <property type="component" value="Chromosome"/>
</dbReference>
<organism evidence="2 3">
    <name type="scientific">Chryseolinea soli</name>
    <dbReference type="NCBI Taxonomy" id="2321403"/>
    <lineage>
        <taxon>Bacteria</taxon>
        <taxon>Pseudomonadati</taxon>
        <taxon>Bacteroidota</taxon>
        <taxon>Cytophagia</taxon>
        <taxon>Cytophagales</taxon>
        <taxon>Fulvivirgaceae</taxon>
        <taxon>Chryseolinea</taxon>
    </lineage>
</organism>
<dbReference type="PIRSF" id="PIRSF014899">
    <property type="entry name" value="UCP014899"/>
    <property type="match status" value="1"/>
</dbReference>
<evidence type="ECO:0000259" key="1">
    <source>
        <dbReference type="Pfam" id="PF10021"/>
    </source>
</evidence>
<dbReference type="InterPro" id="IPR012664">
    <property type="entry name" value="CHP02452"/>
</dbReference>
<dbReference type="NCBIfam" id="TIGR02452">
    <property type="entry name" value="TIGR02452 family protein"/>
    <property type="match status" value="1"/>
</dbReference>
<dbReference type="Gene3D" id="3.40.220.10">
    <property type="entry name" value="Leucine Aminopeptidase, subunit E, domain 1"/>
    <property type="match status" value="1"/>
</dbReference>
<dbReference type="AlphaFoldDB" id="A0A385SKR8"/>
<dbReference type="InterPro" id="IPR019261">
    <property type="entry name" value="PARG_cat_microbial"/>
</dbReference>
<sequence>MRETRKKIAEQTILELHQGYYINRQGNTIELADTVRKSVANTIFYKTDTLAALVKNATSQASRETYNVSVTKESTIACLIRIAETNANRIGLLNFASAKNPGGGFLGGSQAQEESLARSSTLYASLTAHDEFYKTNKNARPAFYADNLLYSPGVAFFKDDAGNYLDAVIQADVITMPAVNKSAITSIDESIEKEIDKVMKQRIRYVLAVAEKNQMDTLILGAWGCGVFRNKPADVANYFSQVLQESPSYRIPKLIFAIIGSDEQALTAFLPLAK</sequence>
<dbReference type="OrthoDB" id="9806181at2"/>
<accession>A0A385SKR8</accession>